<dbReference type="PRINTS" id="PR00132">
    <property type="entry name" value="GLHYDRLASE2"/>
</dbReference>
<dbReference type="PANTHER" id="PTHR42732">
    <property type="entry name" value="BETA-GALACTOSIDASE"/>
    <property type="match status" value="1"/>
</dbReference>
<dbReference type="Pfam" id="PF02836">
    <property type="entry name" value="Glyco_hydro_2_C"/>
    <property type="match status" value="1"/>
</dbReference>
<dbReference type="InterPro" id="IPR006103">
    <property type="entry name" value="Glyco_hydro_2_cat"/>
</dbReference>
<gene>
    <name evidence="8" type="ORF">ENN90_10180</name>
</gene>
<dbReference type="InterPro" id="IPR006101">
    <property type="entry name" value="Glyco_hydro_2"/>
</dbReference>
<dbReference type="Gene3D" id="2.60.120.260">
    <property type="entry name" value="Galactose-binding domain-like"/>
    <property type="match status" value="1"/>
</dbReference>
<feature type="non-terminal residue" evidence="8">
    <location>
        <position position="744"/>
    </location>
</feature>
<evidence type="ECO:0000259" key="7">
    <source>
        <dbReference type="Pfam" id="PF16355"/>
    </source>
</evidence>
<evidence type="ECO:0000256" key="3">
    <source>
        <dbReference type="ARBA" id="ARBA00023295"/>
    </source>
</evidence>
<keyword evidence="2 8" id="KW-0378">Hydrolase</keyword>
<comment type="caution">
    <text evidence="8">The sequence shown here is derived from an EMBL/GenBank/DDBJ whole genome shotgun (WGS) entry which is preliminary data.</text>
</comment>
<dbReference type="GO" id="GO:0005975">
    <property type="term" value="P:carbohydrate metabolic process"/>
    <property type="evidence" value="ECO:0007669"/>
    <property type="project" value="InterPro"/>
</dbReference>
<dbReference type="InterPro" id="IPR032311">
    <property type="entry name" value="DUF4982"/>
</dbReference>
<evidence type="ECO:0000259" key="5">
    <source>
        <dbReference type="Pfam" id="PF02836"/>
    </source>
</evidence>
<dbReference type="PROSITE" id="PS51257">
    <property type="entry name" value="PROKAR_LIPOPROTEIN"/>
    <property type="match status" value="1"/>
</dbReference>
<dbReference type="AlphaFoldDB" id="A0A831PRG5"/>
<dbReference type="SUPFAM" id="SSF51445">
    <property type="entry name" value="(Trans)glycosidases"/>
    <property type="match status" value="1"/>
</dbReference>
<feature type="domain" description="DUF4982" evidence="7">
    <location>
        <begin position="667"/>
        <end position="724"/>
    </location>
</feature>
<dbReference type="SUPFAM" id="SSF49303">
    <property type="entry name" value="beta-Galactosidase/glucuronidase domain"/>
    <property type="match status" value="1"/>
</dbReference>
<dbReference type="Pfam" id="PF00703">
    <property type="entry name" value="Glyco_hydro_2"/>
    <property type="match status" value="1"/>
</dbReference>
<dbReference type="InterPro" id="IPR023232">
    <property type="entry name" value="Glyco_hydro_2_AS"/>
</dbReference>
<dbReference type="Pfam" id="PF02837">
    <property type="entry name" value="Glyco_hydro_2_N"/>
    <property type="match status" value="1"/>
</dbReference>
<proteinExistence type="inferred from homology"/>
<feature type="domain" description="Glycoside hydrolase family 2 immunoglobulin-like beta-sandwich" evidence="4">
    <location>
        <begin position="192"/>
        <end position="295"/>
    </location>
</feature>
<keyword evidence="3" id="KW-0326">Glycosidase</keyword>
<evidence type="ECO:0000313" key="8">
    <source>
        <dbReference type="EMBL" id="HDR51966.1"/>
    </source>
</evidence>
<dbReference type="Gene3D" id="2.60.40.10">
    <property type="entry name" value="Immunoglobulins"/>
    <property type="match status" value="2"/>
</dbReference>
<dbReference type="Proteomes" id="UP000886047">
    <property type="component" value="Unassembled WGS sequence"/>
</dbReference>
<dbReference type="InterPro" id="IPR017853">
    <property type="entry name" value="GH"/>
</dbReference>
<reference evidence="8" key="1">
    <citation type="journal article" date="2020" name="mSystems">
        <title>Genome- and Community-Level Interaction Insights into Carbon Utilization and Element Cycling Functions of Hydrothermarchaeota in Hydrothermal Sediment.</title>
        <authorList>
            <person name="Zhou Z."/>
            <person name="Liu Y."/>
            <person name="Xu W."/>
            <person name="Pan J."/>
            <person name="Luo Z.H."/>
            <person name="Li M."/>
        </authorList>
    </citation>
    <scope>NUCLEOTIDE SEQUENCE [LARGE SCALE GENOMIC DNA]</scope>
    <source>
        <strain evidence="8">SpSt-1217</strain>
    </source>
</reference>
<dbReference type="InterPro" id="IPR051913">
    <property type="entry name" value="GH2_Domain-Containing"/>
</dbReference>
<dbReference type="GO" id="GO:0004553">
    <property type="term" value="F:hydrolase activity, hydrolyzing O-glycosyl compounds"/>
    <property type="evidence" value="ECO:0007669"/>
    <property type="project" value="InterPro"/>
</dbReference>
<evidence type="ECO:0000256" key="2">
    <source>
        <dbReference type="ARBA" id="ARBA00022801"/>
    </source>
</evidence>
<name>A0A831PRG5_9BACT</name>
<dbReference type="Pfam" id="PF16355">
    <property type="entry name" value="DUF4982"/>
    <property type="match status" value="1"/>
</dbReference>
<dbReference type="Gene3D" id="3.20.20.80">
    <property type="entry name" value="Glycosidases"/>
    <property type="match status" value="1"/>
</dbReference>
<dbReference type="SUPFAM" id="SSF49785">
    <property type="entry name" value="Galactose-binding domain-like"/>
    <property type="match status" value="1"/>
</dbReference>
<evidence type="ECO:0000259" key="4">
    <source>
        <dbReference type="Pfam" id="PF00703"/>
    </source>
</evidence>
<accession>A0A831PRG5</accession>
<dbReference type="InterPro" id="IPR006102">
    <property type="entry name" value="Ig-like_GH2"/>
</dbReference>
<dbReference type="EMBL" id="DSDK01000552">
    <property type="protein sequence ID" value="HDR51966.1"/>
    <property type="molecule type" value="Genomic_DNA"/>
</dbReference>
<dbReference type="PROSITE" id="PS00608">
    <property type="entry name" value="GLYCOSYL_HYDROL_F2_2"/>
    <property type="match status" value="1"/>
</dbReference>
<dbReference type="InterPro" id="IPR013783">
    <property type="entry name" value="Ig-like_fold"/>
</dbReference>
<evidence type="ECO:0000259" key="6">
    <source>
        <dbReference type="Pfam" id="PF02837"/>
    </source>
</evidence>
<protein>
    <submittedName>
        <fullName evidence="8">Glycoside hydrolase family 2 protein</fullName>
    </submittedName>
</protein>
<dbReference type="PANTHER" id="PTHR42732:SF1">
    <property type="entry name" value="BETA-MANNOSIDASE"/>
    <property type="match status" value="1"/>
</dbReference>
<dbReference type="InterPro" id="IPR008979">
    <property type="entry name" value="Galactose-bd-like_sf"/>
</dbReference>
<feature type="domain" description="Glycoside hydrolase family 2 catalytic" evidence="5">
    <location>
        <begin position="304"/>
        <end position="519"/>
    </location>
</feature>
<organism evidence="8">
    <name type="scientific">Mariniphaga anaerophila</name>
    <dbReference type="NCBI Taxonomy" id="1484053"/>
    <lineage>
        <taxon>Bacteria</taxon>
        <taxon>Pseudomonadati</taxon>
        <taxon>Bacteroidota</taxon>
        <taxon>Bacteroidia</taxon>
        <taxon>Marinilabiliales</taxon>
        <taxon>Prolixibacteraceae</taxon>
        <taxon>Mariniphaga</taxon>
    </lineage>
</organism>
<evidence type="ECO:0000256" key="1">
    <source>
        <dbReference type="ARBA" id="ARBA00007401"/>
    </source>
</evidence>
<comment type="similarity">
    <text evidence="1">Belongs to the glycosyl hydrolase 2 family.</text>
</comment>
<dbReference type="InterPro" id="IPR036156">
    <property type="entry name" value="Beta-gal/glucu_dom_sf"/>
</dbReference>
<feature type="domain" description="Glycosyl hydrolases family 2 sugar binding" evidence="6">
    <location>
        <begin position="86"/>
        <end position="181"/>
    </location>
</feature>
<dbReference type="InterPro" id="IPR006104">
    <property type="entry name" value="Glyco_hydro_2_N"/>
</dbReference>
<sequence>MKKFWLLFIFAVLILSCSKKPNDSPRERIRFTKEWKFILNDSEDFSASGIDDSDWRILNLPHDWSIEGNFSEEHPATPGGGALPGGIGWYRKTFQLPESDKNKLVFIDFDGIYQKGEVWINGQRLGMRPFGYSSVRYELTPYLNFGEEENVLAVKVDNSEQPNSRWYSGSGIYRNVWLVKTGKAHVSHWGTYITTPEINREQATVLVETTLENRFPEASNIRLKTLIYNPENLLVAETELEQSIQSGGEKIVNQSLILENPDLWSIENPALCKAVSEVYCEGELTDSYETTFGIRSFHFDPLKGFFLNGEHVKLLGVCQHHDLGCLGAAINTRALERQLEILKEMGCNSIRTAHNPPAPELLELCDRMGFVVQNETFDMWRKRKTRYDYSRYFPEWHERDLTDHILRDRNHASVMMWSIGNEVLEQWEHVEADTLSIQQANHLLNFQKNVDESFIASGDMSVNSLLTAKLANMVKELDPTRPVTAGCNEVNPWNNLFKSEALDIYGFNYHHENFADFPENYPGKAFLVSESTSGLMTRGFYQMPSDSMFIWPDSYPPTGKPYGNDEHQCSSYDNCHVPWGSTHEESWKIVKKYDHIAGTYIWTGFDYLGEPTPYWWPARSSYFGIIDLAGFPKDIYYMYQSEWTDKDVLHVFPHWNLPSGQAGWEPGQTVDIWAYSSAPEVELFLNGESLGTKTKGADDLHLMWRVPFEPGTLKAVSREDGRVVMEKEIKTAGEPAQLKLTADR</sequence>